<dbReference type="EMBL" id="JACHIA010000003">
    <property type="protein sequence ID" value="MBB6069963.1"/>
    <property type="molecule type" value="Genomic_DNA"/>
</dbReference>
<dbReference type="RefSeq" id="WP_170039583.1">
    <property type="nucleotide sequence ID" value="NZ_JABDTL010000002.1"/>
</dbReference>
<evidence type="ECO:0000259" key="4">
    <source>
        <dbReference type="Pfam" id="PF08545"/>
    </source>
</evidence>
<dbReference type="GO" id="GO:0004315">
    <property type="term" value="F:3-oxoacyl-[acyl-carrier-protein] synthase activity"/>
    <property type="evidence" value="ECO:0007669"/>
    <property type="project" value="InterPro"/>
</dbReference>
<dbReference type="InterPro" id="IPR016039">
    <property type="entry name" value="Thiolase-like"/>
</dbReference>
<dbReference type="Pfam" id="PF08545">
    <property type="entry name" value="ACP_syn_III"/>
    <property type="match status" value="1"/>
</dbReference>
<evidence type="ECO:0000313" key="5">
    <source>
        <dbReference type="EMBL" id="MBB6069963.1"/>
    </source>
</evidence>
<name>A0A841GWE4_9BACT</name>
<dbReference type="PANTHER" id="PTHR34069">
    <property type="entry name" value="3-OXOACYL-[ACYL-CARRIER-PROTEIN] SYNTHASE 3"/>
    <property type="match status" value="1"/>
</dbReference>
<feature type="domain" description="Beta-ketoacyl-[acyl-carrier-protein] synthase III C-terminal" evidence="3">
    <location>
        <begin position="287"/>
        <end position="369"/>
    </location>
</feature>
<reference evidence="5 6" key="1">
    <citation type="submission" date="2020-08" db="EMBL/GenBank/DDBJ databases">
        <title>Genomic Encyclopedia of Type Strains, Phase IV (KMG-IV): sequencing the most valuable type-strain genomes for metagenomic binning, comparative biology and taxonomic classification.</title>
        <authorList>
            <person name="Goeker M."/>
        </authorList>
    </citation>
    <scope>NUCLEOTIDE SEQUENCE [LARGE SCALE GENOMIC DNA]</scope>
    <source>
        <strain evidence="5 6">DSM 29007</strain>
    </source>
</reference>
<dbReference type="SUPFAM" id="SSF53901">
    <property type="entry name" value="Thiolase-like"/>
    <property type="match status" value="2"/>
</dbReference>
<dbReference type="GO" id="GO:0006633">
    <property type="term" value="P:fatty acid biosynthetic process"/>
    <property type="evidence" value="ECO:0007669"/>
    <property type="project" value="InterPro"/>
</dbReference>
<evidence type="ECO:0000256" key="2">
    <source>
        <dbReference type="ARBA" id="ARBA00023315"/>
    </source>
</evidence>
<dbReference type="AlphaFoldDB" id="A0A841GWE4"/>
<keyword evidence="2" id="KW-0012">Acyltransferase</keyword>
<dbReference type="InterPro" id="IPR013751">
    <property type="entry name" value="ACP_syn_III_N"/>
</dbReference>
<dbReference type="Pfam" id="PF08541">
    <property type="entry name" value="ACP_syn_III_C"/>
    <property type="match status" value="1"/>
</dbReference>
<keyword evidence="6" id="KW-1185">Reference proteome</keyword>
<dbReference type="Gene3D" id="3.40.47.10">
    <property type="match status" value="1"/>
</dbReference>
<dbReference type="InterPro" id="IPR013747">
    <property type="entry name" value="ACP_syn_III_C"/>
</dbReference>
<dbReference type="Proteomes" id="UP000582837">
    <property type="component" value="Unassembled WGS sequence"/>
</dbReference>
<dbReference type="GO" id="GO:0044550">
    <property type="term" value="P:secondary metabolite biosynthetic process"/>
    <property type="evidence" value="ECO:0007669"/>
    <property type="project" value="TreeGrafter"/>
</dbReference>
<keyword evidence="1" id="KW-0808">Transferase</keyword>
<dbReference type="PANTHER" id="PTHR34069:SF2">
    <property type="entry name" value="BETA-KETOACYL-[ACYL-CARRIER-PROTEIN] SYNTHASE III"/>
    <property type="match status" value="1"/>
</dbReference>
<evidence type="ECO:0000313" key="6">
    <source>
        <dbReference type="Proteomes" id="UP000582837"/>
    </source>
</evidence>
<evidence type="ECO:0000259" key="3">
    <source>
        <dbReference type="Pfam" id="PF08541"/>
    </source>
</evidence>
<evidence type="ECO:0000256" key="1">
    <source>
        <dbReference type="ARBA" id="ARBA00022679"/>
    </source>
</evidence>
<organism evidence="5 6">
    <name type="scientific">Longimicrobium terrae</name>
    <dbReference type="NCBI Taxonomy" id="1639882"/>
    <lineage>
        <taxon>Bacteria</taxon>
        <taxon>Pseudomonadati</taxon>
        <taxon>Gemmatimonadota</taxon>
        <taxon>Longimicrobiia</taxon>
        <taxon>Longimicrobiales</taxon>
        <taxon>Longimicrobiaceae</taxon>
        <taxon>Longimicrobium</taxon>
    </lineage>
</organism>
<sequence>MIQVTNAFGTRSVRVAGAGAYVPPHAVDNASITQAIPGWSADWISEKTQIRERRFLWELDPQTGVTTAPADAGQPACNTDMCEAALRRALDMAGMDAAELDAVFVVTCTPDRVNFSYDAMEVHRRVGCRPDAYALLIDDGCGGTPYVMDMVYKMIRSGAINTAAVIGSAFTSALVDRDVWTGDVEPSPGRKRLPAAFGAYVFGDGAGAVILRGDGEPGQGIVSSMAGNDYLQLVIRRAGGVENRVSGAVNPADAAFVIDGQLVARSYPTYMNACIAGVLAERPELRDKVQRYYFHQPNKRLLYHYVKQAGLPAERVACNVDRYGNTSAAGMLILLAEDLEQGVVRLGSGDLVLIAAVGANVHYGAQLIRL</sequence>
<feature type="domain" description="Beta-ketoacyl-[acyl-carrier-protein] synthase III N-terminal" evidence="4">
    <location>
        <begin position="138"/>
        <end position="229"/>
    </location>
</feature>
<gene>
    <name evidence="5" type="ORF">HNQ61_001580</name>
</gene>
<proteinExistence type="predicted"/>
<accession>A0A841GWE4</accession>
<protein>
    <submittedName>
        <fullName evidence="5">3-oxoacyl-[acyl-carrier-protein] synthase III</fullName>
    </submittedName>
</protein>
<comment type="caution">
    <text evidence="5">The sequence shown here is derived from an EMBL/GenBank/DDBJ whole genome shotgun (WGS) entry which is preliminary data.</text>
</comment>